<organism evidence="2 3">
    <name type="scientific">Dokdonella fugitiva</name>
    <dbReference type="NCBI Taxonomy" id="328517"/>
    <lineage>
        <taxon>Bacteria</taxon>
        <taxon>Pseudomonadati</taxon>
        <taxon>Pseudomonadota</taxon>
        <taxon>Gammaproteobacteria</taxon>
        <taxon>Lysobacterales</taxon>
        <taxon>Rhodanobacteraceae</taxon>
        <taxon>Dokdonella</taxon>
    </lineage>
</organism>
<dbReference type="EMBL" id="JACGXL010000002">
    <property type="protein sequence ID" value="MBA8887523.1"/>
    <property type="molecule type" value="Genomic_DNA"/>
</dbReference>
<protein>
    <submittedName>
        <fullName evidence="2">Uncharacterized protein</fullName>
    </submittedName>
</protein>
<comment type="caution">
    <text evidence="2">The sequence shown here is derived from an EMBL/GenBank/DDBJ whole genome shotgun (WGS) entry which is preliminary data.</text>
</comment>
<dbReference type="RefSeq" id="WP_182530583.1">
    <property type="nucleotide sequence ID" value="NZ_JACGXL010000002.1"/>
</dbReference>
<feature type="signal peptide" evidence="1">
    <location>
        <begin position="1"/>
        <end position="22"/>
    </location>
</feature>
<evidence type="ECO:0000313" key="3">
    <source>
        <dbReference type="Proteomes" id="UP000550401"/>
    </source>
</evidence>
<dbReference type="Proteomes" id="UP000550401">
    <property type="component" value="Unassembled WGS sequence"/>
</dbReference>
<sequence>MNKTTLASLALLAGLTAVAAFAATADQPLPADVVAARAAAAPRVGSVRRAIAKVEGTHTSPGTPLANRYRAYPPSCAADPLPDKPVAPVYSTNMPFWARKPSDLNHGYLENVTVSVWRLPCSSSGAATPYNSEGLPNSITLVRIDRATDREGHDDIYPTFPILQVKQGSIDFTITSGSATARNPKSFPRIASEPNTVRESANYDNAIIDSTTFVLENFPDADAGFFTYGDAFTLRVDPNVPGTVQPVDIAVPAYAAAQGVVTTPRPFDGYVAAQWINYAQNQSLLVQMTEQRQGDGSTVRQLVLDVLLADDNGDPLWLVGNAAFTPGQTSVTVDLIYLGPDLVHVPWGQVTVSITDCNHISLDYAARDDVAAPIPLLDGPVAYERLFAPNGLVCE</sequence>
<gene>
    <name evidence="2" type="ORF">FHW12_001737</name>
</gene>
<dbReference type="AlphaFoldDB" id="A0A839EY05"/>
<reference evidence="2 3" key="1">
    <citation type="submission" date="2020-07" db="EMBL/GenBank/DDBJ databases">
        <title>Genomic Encyclopedia of Type Strains, Phase IV (KMG-V): Genome sequencing to study the core and pangenomes of soil and plant-associated prokaryotes.</title>
        <authorList>
            <person name="Whitman W."/>
        </authorList>
    </citation>
    <scope>NUCLEOTIDE SEQUENCE [LARGE SCALE GENOMIC DNA]</scope>
    <source>
        <strain evidence="2 3">RH2WT43</strain>
    </source>
</reference>
<feature type="chain" id="PRO_5032992320" evidence="1">
    <location>
        <begin position="23"/>
        <end position="395"/>
    </location>
</feature>
<keyword evidence="1" id="KW-0732">Signal</keyword>
<evidence type="ECO:0000256" key="1">
    <source>
        <dbReference type="SAM" id="SignalP"/>
    </source>
</evidence>
<keyword evidence="3" id="KW-1185">Reference proteome</keyword>
<accession>A0A839EY05</accession>
<name>A0A839EY05_9GAMM</name>
<proteinExistence type="predicted"/>
<evidence type="ECO:0000313" key="2">
    <source>
        <dbReference type="EMBL" id="MBA8887523.1"/>
    </source>
</evidence>